<dbReference type="Proteomes" id="UP001597013">
    <property type="component" value="Unassembled WGS sequence"/>
</dbReference>
<name>A0ABW3N3D9_9FLAO</name>
<organism evidence="1 2">
    <name type="scientific">Winogradskyella litorisediminis</name>
    <dbReference type="NCBI Taxonomy" id="1156618"/>
    <lineage>
        <taxon>Bacteria</taxon>
        <taxon>Pseudomonadati</taxon>
        <taxon>Bacteroidota</taxon>
        <taxon>Flavobacteriia</taxon>
        <taxon>Flavobacteriales</taxon>
        <taxon>Flavobacteriaceae</taxon>
        <taxon>Winogradskyella</taxon>
    </lineage>
</organism>
<proteinExistence type="predicted"/>
<gene>
    <name evidence="1" type="ORF">ACFQ1Q_03145</name>
</gene>
<comment type="caution">
    <text evidence="1">The sequence shown here is derived from an EMBL/GenBank/DDBJ whole genome shotgun (WGS) entry which is preliminary data.</text>
</comment>
<protein>
    <submittedName>
        <fullName evidence="1">Uncharacterized protein</fullName>
    </submittedName>
</protein>
<dbReference type="RefSeq" id="WP_386127894.1">
    <property type="nucleotide sequence ID" value="NZ_JBHTJL010000009.1"/>
</dbReference>
<keyword evidence="2" id="KW-1185">Reference proteome</keyword>
<evidence type="ECO:0000313" key="2">
    <source>
        <dbReference type="Proteomes" id="UP001597013"/>
    </source>
</evidence>
<dbReference type="EMBL" id="JBHTJL010000009">
    <property type="protein sequence ID" value="MFD1062229.1"/>
    <property type="molecule type" value="Genomic_DNA"/>
</dbReference>
<sequence length="132" mass="14945">MISKNSITVSLLFFVLFNGIGYSQAVTDVKLSLMESEYGNTRLKVTPLVTDMYAEKPTKSSGVYALLVCYKYKGEQKALHQDLTGDFAKQGYREVFLGMQATRSNVDIGNYVFYRRDLTPEGERPKKADCFK</sequence>
<accession>A0ABW3N3D9</accession>
<evidence type="ECO:0000313" key="1">
    <source>
        <dbReference type="EMBL" id="MFD1062229.1"/>
    </source>
</evidence>
<reference evidence="2" key="1">
    <citation type="journal article" date="2019" name="Int. J. Syst. Evol. Microbiol.">
        <title>The Global Catalogue of Microorganisms (GCM) 10K type strain sequencing project: providing services to taxonomists for standard genome sequencing and annotation.</title>
        <authorList>
            <consortium name="The Broad Institute Genomics Platform"/>
            <consortium name="The Broad Institute Genome Sequencing Center for Infectious Disease"/>
            <person name="Wu L."/>
            <person name="Ma J."/>
        </authorList>
    </citation>
    <scope>NUCLEOTIDE SEQUENCE [LARGE SCALE GENOMIC DNA]</scope>
    <source>
        <strain evidence="2">CCUG 62215</strain>
    </source>
</reference>